<feature type="transmembrane region" description="Helical" evidence="8">
    <location>
        <begin position="87"/>
        <end position="104"/>
    </location>
</feature>
<accession>A0AB73SYL9</accession>
<evidence type="ECO:0000256" key="5">
    <source>
        <dbReference type="ARBA" id="ARBA00022801"/>
    </source>
</evidence>
<evidence type="ECO:0000313" key="10">
    <source>
        <dbReference type="Proteomes" id="UP000245412"/>
    </source>
</evidence>
<protein>
    <submittedName>
        <fullName evidence="9">Accessory gene regulator B</fullName>
    </submittedName>
</protein>
<evidence type="ECO:0000256" key="2">
    <source>
        <dbReference type="ARBA" id="ARBA00022654"/>
    </source>
</evidence>
<proteinExistence type="predicted"/>
<evidence type="ECO:0000256" key="4">
    <source>
        <dbReference type="ARBA" id="ARBA00022692"/>
    </source>
</evidence>
<keyword evidence="5" id="KW-0378">Hydrolase</keyword>
<dbReference type="GO" id="GO:0016020">
    <property type="term" value="C:membrane"/>
    <property type="evidence" value="ECO:0007669"/>
    <property type="project" value="InterPro"/>
</dbReference>
<keyword evidence="3" id="KW-0645">Protease</keyword>
<keyword evidence="2" id="KW-0673">Quorum sensing</keyword>
<evidence type="ECO:0000256" key="8">
    <source>
        <dbReference type="SAM" id="Phobius"/>
    </source>
</evidence>
<sequence>MPESQKTIVRYGIELFLDNILKTTLIVAAGFLIGQGPQTILVLIAFSGLRSKAGGFHMQTSLGCTGAMLTVWVLSLAAGRWLSVPEAVLWSGFGAAVILLLLFAPAETKKHRFMSAQQKKKNKRAALAIACVLYLGAMFLLKGNARMLIILPVWLEVLSMLPCAEFPLGKDGRNKREKIFG</sequence>
<keyword evidence="6 8" id="KW-1133">Transmembrane helix</keyword>
<dbReference type="GO" id="GO:0008233">
    <property type="term" value="F:peptidase activity"/>
    <property type="evidence" value="ECO:0007669"/>
    <property type="project" value="UniProtKB-KW"/>
</dbReference>
<dbReference type="SMART" id="SM00793">
    <property type="entry name" value="AgrB"/>
    <property type="match status" value="1"/>
</dbReference>
<name>A0AB73SYL9_9FIRM</name>
<feature type="transmembrane region" description="Helical" evidence="8">
    <location>
        <begin position="25"/>
        <end position="49"/>
    </location>
</feature>
<keyword evidence="7 8" id="KW-0472">Membrane</keyword>
<dbReference type="GO" id="GO:0006508">
    <property type="term" value="P:proteolysis"/>
    <property type="evidence" value="ECO:0007669"/>
    <property type="project" value="UniProtKB-KW"/>
</dbReference>
<dbReference type="InterPro" id="IPR006741">
    <property type="entry name" value="AgrB"/>
</dbReference>
<dbReference type="Pfam" id="PF04647">
    <property type="entry name" value="AgrB"/>
    <property type="match status" value="1"/>
</dbReference>
<keyword evidence="10" id="KW-1185">Reference proteome</keyword>
<evidence type="ECO:0000256" key="6">
    <source>
        <dbReference type="ARBA" id="ARBA00022989"/>
    </source>
</evidence>
<feature type="transmembrane region" description="Helical" evidence="8">
    <location>
        <begin position="125"/>
        <end position="141"/>
    </location>
</feature>
<reference evidence="9 10" key="1">
    <citation type="submission" date="2018-05" db="EMBL/GenBank/DDBJ databases">
        <authorList>
            <person name="Goeker M."/>
            <person name="Huntemann M."/>
            <person name="Clum A."/>
            <person name="Pillay M."/>
            <person name="Palaniappan K."/>
            <person name="Varghese N."/>
            <person name="Mikhailova N."/>
            <person name="Stamatis D."/>
            <person name="Reddy T."/>
            <person name="Daum C."/>
            <person name="Shapiro N."/>
            <person name="Ivanova N."/>
            <person name="Kyrpides N."/>
            <person name="Woyke T."/>
        </authorList>
    </citation>
    <scope>NUCLEOTIDE SEQUENCE [LARGE SCALE GENOMIC DNA]</scope>
    <source>
        <strain evidence="9 10">DSM 26524</strain>
    </source>
</reference>
<dbReference type="EMBL" id="QGGY01000018">
    <property type="protein sequence ID" value="PWJ72457.1"/>
    <property type="molecule type" value="Genomic_DNA"/>
</dbReference>
<comment type="caution">
    <text evidence="9">The sequence shown here is derived from an EMBL/GenBank/DDBJ whole genome shotgun (WGS) entry which is preliminary data.</text>
</comment>
<evidence type="ECO:0000256" key="3">
    <source>
        <dbReference type="ARBA" id="ARBA00022670"/>
    </source>
</evidence>
<evidence type="ECO:0000256" key="1">
    <source>
        <dbReference type="ARBA" id="ARBA00022475"/>
    </source>
</evidence>
<dbReference type="AlphaFoldDB" id="A0AB73SYL9"/>
<feature type="transmembrane region" description="Helical" evidence="8">
    <location>
        <begin position="61"/>
        <end position="81"/>
    </location>
</feature>
<keyword evidence="1" id="KW-1003">Cell membrane</keyword>
<evidence type="ECO:0000313" key="9">
    <source>
        <dbReference type="EMBL" id="PWJ72457.1"/>
    </source>
</evidence>
<keyword evidence="4 8" id="KW-0812">Transmembrane</keyword>
<organism evidence="9 10">
    <name type="scientific">Murimonas intestini</name>
    <dbReference type="NCBI Taxonomy" id="1337051"/>
    <lineage>
        <taxon>Bacteria</taxon>
        <taxon>Bacillati</taxon>
        <taxon>Bacillota</taxon>
        <taxon>Clostridia</taxon>
        <taxon>Lachnospirales</taxon>
        <taxon>Lachnospiraceae</taxon>
        <taxon>Murimonas</taxon>
    </lineage>
</organism>
<dbReference type="Proteomes" id="UP000245412">
    <property type="component" value="Unassembled WGS sequence"/>
</dbReference>
<gene>
    <name evidence="9" type="ORF">C7383_11868</name>
</gene>
<evidence type="ECO:0000256" key="7">
    <source>
        <dbReference type="ARBA" id="ARBA00023136"/>
    </source>
</evidence>
<feature type="transmembrane region" description="Helical" evidence="8">
    <location>
        <begin position="147"/>
        <end position="168"/>
    </location>
</feature>
<dbReference type="GO" id="GO:0009372">
    <property type="term" value="P:quorum sensing"/>
    <property type="evidence" value="ECO:0007669"/>
    <property type="project" value="UniProtKB-KW"/>
</dbReference>